<keyword evidence="1" id="KW-1133">Transmembrane helix</keyword>
<sequence>MGLAQVTQDYTSNVLTQIYEPKRHIKTRPHSDDAKRELYLELPISWDQFIIAFFCLCLFFFVRNFTDLSSIVRPETAASLIPKFSYRRYFKELKRAKDIKISDTLRSKLVHSISARRYIT</sequence>
<dbReference type="AlphaFoldDB" id="A0A1A9ZXK4"/>
<name>A0A1A9ZXK4_GLOPL</name>
<keyword evidence="1" id="KW-0472">Membrane</keyword>
<feature type="transmembrane region" description="Helical" evidence="1">
    <location>
        <begin position="44"/>
        <end position="62"/>
    </location>
</feature>
<keyword evidence="1" id="KW-0812">Transmembrane</keyword>
<reference evidence="2" key="2">
    <citation type="submission" date="2020-05" db="UniProtKB">
        <authorList>
            <consortium name="EnsemblMetazoa"/>
        </authorList>
    </citation>
    <scope>IDENTIFICATION</scope>
    <source>
        <strain evidence="2">IAEA</strain>
    </source>
</reference>
<keyword evidence="3" id="KW-1185">Reference proteome</keyword>
<dbReference type="Proteomes" id="UP000092445">
    <property type="component" value="Unassembled WGS sequence"/>
</dbReference>
<accession>A0A1A9ZXK4</accession>
<evidence type="ECO:0000256" key="1">
    <source>
        <dbReference type="SAM" id="Phobius"/>
    </source>
</evidence>
<reference evidence="3" key="1">
    <citation type="submission" date="2014-03" db="EMBL/GenBank/DDBJ databases">
        <authorList>
            <person name="Aksoy S."/>
            <person name="Warren W."/>
            <person name="Wilson R.K."/>
        </authorList>
    </citation>
    <scope>NUCLEOTIDE SEQUENCE [LARGE SCALE GENOMIC DNA]</scope>
    <source>
        <strain evidence="3">IAEA</strain>
    </source>
</reference>
<evidence type="ECO:0000313" key="2">
    <source>
        <dbReference type="EnsemblMetazoa" id="GPAI028252-PA"/>
    </source>
</evidence>
<evidence type="ECO:0000313" key="3">
    <source>
        <dbReference type="Proteomes" id="UP000092445"/>
    </source>
</evidence>
<dbReference type="VEuPathDB" id="VectorBase:GPAI028252"/>
<proteinExistence type="predicted"/>
<organism evidence="2 3">
    <name type="scientific">Glossina pallidipes</name>
    <name type="common">Tsetse fly</name>
    <dbReference type="NCBI Taxonomy" id="7398"/>
    <lineage>
        <taxon>Eukaryota</taxon>
        <taxon>Metazoa</taxon>
        <taxon>Ecdysozoa</taxon>
        <taxon>Arthropoda</taxon>
        <taxon>Hexapoda</taxon>
        <taxon>Insecta</taxon>
        <taxon>Pterygota</taxon>
        <taxon>Neoptera</taxon>
        <taxon>Endopterygota</taxon>
        <taxon>Diptera</taxon>
        <taxon>Brachycera</taxon>
        <taxon>Muscomorpha</taxon>
        <taxon>Hippoboscoidea</taxon>
        <taxon>Glossinidae</taxon>
        <taxon>Glossina</taxon>
    </lineage>
</organism>
<protein>
    <submittedName>
        <fullName evidence="2">Uncharacterized protein</fullName>
    </submittedName>
</protein>
<dbReference type="EnsemblMetazoa" id="GPAI028252-RA">
    <property type="protein sequence ID" value="GPAI028252-PA"/>
    <property type="gene ID" value="GPAI028252"/>
</dbReference>